<name>A0AAV1SQN4_9ROSI</name>
<organism evidence="1 2">
    <name type="scientific">Dovyalis caffra</name>
    <dbReference type="NCBI Taxonomy" id="77055"/>
    <lineage>
        <taxon>Eukaryota</taxon>
        <taxon>Viridiplantae</taxon>
        <taxon>Streptophyta</taxon>
        <taxon>Embryophyta</taxon>
        <taxon>Tracheophyta</taxon>
        <taxon>Spermatophyta</taxon>
        <taxon>Magnoliopsida</taxon>
        <taxon>eudicotyledons</taxon>
        <taxon>Gunneridae</taxon>
        <taxon>Pentapetalae</taxon>
        <taxon>rosids</taxon>
        <taxon>fabids</taxon>
        <taxon>Malpighiales</taxon>
        <taxon>Salicaceae</taxon>
        <taxon>Flacourtieae</taxon>
        <taxon>Dovyalis</taxon>
    </lineage>
</organism>
<evidence type="ECO:0008006" key="3">
    <source>
        <dbReference type="Google" id="ProtNLM"/>
    </source>
</evidence>
<protein>
    <recommendedName>
        <fullName evidence="3">Retrotransposon gag protein</fullName>
    </recommendedName>
</protein>
<evidence type="ECO:0000313" key="2">
    <source>
        <dbReference type="Proteomes" id="UP001314170"/>
    </source>
</evidence>
<dbReference type="Proteomes" id="UP001314170">
    <property type="component" value="Unassembled WGS sequence"/>
</dbReference>
<sequence>MATNNSLWAMEKTKASIKEQNGVTSLDPMTTLQVEVVKLSKQINDMRMGSLSQVAAIQNPCEQCCQVGHLVTNCFLGGVNEEQINFVGFQQGSVGNNPYFNTYNPAGETTRIFHGLTM</sequence>
<accession>A0AAV1SQN4</accession>
<comment type="caution">
    <text evidence="1">The sequence shown here is derived from an EMBL/GenBank/DDBJ whole genome shotgun (WGS) entry which is preliminary data.</text>
</comment>
<dbReference type="EMBL" id="CAWUPB010001197">
    <property type="protein sequence ID" value="CAK7355896.1"/>
    <property type="molecule type" value="Genomic_DNA"/>
</dbReference>
<gene>
    <name evidence="1" type="ORF">DCAF_LOCUS26159</name>
</gene>
<keyword evidence="2" id="KW-1185">Reference proteome</keyword>
<evidence type="ECO:0000313" key="1">
    <source>
        <dbReference type="EMBL" id="CAK7355896.1"/>
    </source>
</evidence>
<reference evidence="1 2" key="1">
    <citation type="submission" date="2024-01" db="EMBL/GenBank/DDBJ databases">
        <authorList>
            <person name="Waweru B."/>
        </authorList>
    </citation>
    <scope>NUCLEOTIDE SEQUENCE [LARGE SCALE GENOMIC DNA]</scope>
</reference>
<dbReference type="AlphaFoldDB" id="A0AAV1SQN4"/>
<proteinExistence type="predicted"/>